<dbReference type="EMBL" id="JAADJZ010000008">
    <property type="protein sequence ID" value="KAF2873172.1"/>
    <property type="molecule type" value="Genomic_DNA"/>
</dbReference>
<dbReference type="Proteomes" id="UP000481861">
    <property type="component" value="Unassembled WGS sequence"/>
</dbReference>
<dbReference type="Pfam" id="PF00190">
    <property type="entry name" value="Cupin_1"/>
    <property type="match status" value="1"/>
</dbReference>
<name>A0A7C8IBT7_9PLEO</name>
<feature type="domain" description="Cupin type-1" evidence="1">
    <location>
        <begin position="30"/>
        <end position="176"/>
    </location>
</feature>
<evidence type="ECO:0000259" key="1">
    <source>
        <dbReference type="SMART" id="SM00835"/>
    </source>
</evidence>
<organism evidence="2 3">
    <name type="scientific">Massariosphaeria phaeospora</name>
    <dbReference type="NCBI Taxonomy" id="100035"/>
    <lineage>
        <taxon>Eukaryota</taxon>
        <taxon>Fungi</taxon>
        <taxon>Dikarya</taxon>
        <taxon>Ascomycota</taxon>
        <taxon>Pezizomycotina</taxon>
        <taxon>Dothideomycetes</taxon>
        <taxon>Pleosporomycetidae</taxon>
        <taxon>Pleosporales</taxon>
        <taxon>Pleosporales incertae sedis</taxon>
        <taxon>Massariosphaeria</taxon>
    </lineage>
</organism>
<evidence type="ECO:0000313" key="2">
    <source>
        <dbReference type="EMBL" id="KAF2873172.1"/>
    </source>
</evidence>
<dbReference type="Gene3D" id="2.60.120.10">
    <property type="entry name" value="Jelly Rolls"/>
    <property type="match status" value="1"/>
</dbReference>
<accession>A0A7C8IBT7</accession>
<dbReference type="PANTHER" id="PTHR31238">
    <property type="entry name" value="GERMIN-LIKE PROTEIN SUBFAMILY 3 MEMBER 3"/>
    <property type="match status" value="1"/>
</dbReference>
<keyword evidence="3" id="KW-1185">Reference proteome</keyword>
<dbReference type="AlphaFoldDB" id="A0A7C8IBT7"/>
<dbReference type="OrthoDB" id="1921208at2759"/>
<reference evidence="2 3" key="1">
    <citation type="submission" date="2020-01" db="EMBL/GenBank/DDBJ databases">
        <authorList>
            <consortium name="DOE Joint Genome Institute"/>
            <person name="Haridas S."/>
            <person name="Albert R."/>
            <person name="Binder M."/>
            <person name="Bloem J."/>
            <person name="Labutti K."/>
            <person name="Salamov A."/>
            <person name="Andreopoulos B."/>
            <person name="Baker S.E."/>
            <person name="Barry K."/>
            <person name="Bills G."/>
            <person name="Bluhm B.H."/>
            <person name="Cannon C."/>
            <person name="Castanera R."/>
            <person name="Culley D.E."/>
            <person name="Daum C."/>
            <person name="Ezra D."/>
            <person name="Gonzalez J.B."/>
            <person name="Henrissat B."/>
            <person name="Kuo A."/>
            <person name="Liang C."/>
            <person name="Lipzen A."/>
            <person name="Lutzoni F."/>
            <person name="Magnuson J."/>
            <person name="Mondo S."/>
            <person name="Nolan M."/>
            <person name="Ohm R."/>
            <person name="Pangilinan J."/>
            <person name="Park H.-J.H."/>
            <person name="Ramirez L."/>
            <person name="Alfaro M."/>
            <person name="Sun H."/>
            <person name="Tritt A."/>
            <person name="Yoshinaga Y."/>
            <person name="Zwiers L.-H.L."/>
            <person name="Turgeon B.G."/>
            <person name="Goodwin S.B."/>
            <person name="Spatafora J.W."/>
            <person name="Crous P.W."/>
            <person name="Grigoriev I.V."/>
        </authorList>
    </citation>
    <scope>NUCLEOTIDE SEQUENCE [LARGE SCALE GENOMIC DNA]</scope>
    <source>
        <strain evidence="2 3">CBS 611.86</strain>
    </source>
</reference>
<dbReference type="SUPFAM" id="SSF51182">
    <property type="entry name" value="RmlC-like cupins"/>
    <property type="match status" value="1"/>
</dbReference>
<feature type="non-terminal residue" evidence="2">
    <location>
        <position position="1"/>
    </location>
</feature>
<proteinExistence type="predicted"/>
<evidence type="ECO:0000313" key="3">
    <source>
        <dbReference type="Proteomes" id="UP000481861"/>
    </source>
</evidence>
<dbReference type="InterPro" id="IPR011051">
    <property type="entry name" value="RmlC_Cupin_sf"/>
</dbReference>
<feature type="non-terminal residue" evidence="2">
    <location>
        <position position="203"/>
    </location>
</feature>
<protein>
    <submittedName>
        <fullName evidence="2">RmlC-like cupin domain-containing protein</fullName>
    </submittedName>
</protein>
<comment type="caution">
    <text evidence="2">The sequence shown here is derived from an EMBL/GenBank/DDBJ whole genome shotgun (WGS) entry which is preliminary data.</text>
</comment>
<gene>
    <name evidence="2" type="ORF">BDV95DRAFT_466024</name>
</gene>
<dbReference type="SMART" id="SM00835">
    <property type="entry name" value="Cupin_1"/>
    <property type="match status" value="1"/>
</dbReference>
<dbReference type="InterPro" id="IPR014710">
    <property type="entry name" value="RmlC-like_jellyroll"/>
</dbReference>
<sequence>RYQKLLTDASGSKLLSDEDLAKATVYDFNQNAGSIPGSQGGMNSVANTRSFPFLFGADLSVNLGTVGPCGVLLPHVHPRAHEFFVVVDNEVTFGTNLEIGLLGDRSPTPEFVGKLTKNTGTLFPQGAVHYQINDSQNCKPSTVVVFFTSDDPGTTTVLQEPVGGGNATTLGRREVGRSGFEAVRAVTPPHIVKMADACFERCN</sequence>
<dbReference type="InterPro" id="IPR006045">
    <property type="entry name" value="Cupin_1"/>
</dbReference>